<keyword evidence="1" id="KW-0812">Transmembrane</keyword>
<keyword evidence="1" id="KW-1133">Transmembrane helix</keyword>
<dbReference type="AlphaFoldDB" id="A0A645GK60"/>
<proteinExistence type="predicted"/>
<accession>A0A645GK60</accession>
<evidence type="ECO:0000313" key="2">
    <source>
        <dbReference type="EMBL" id="MPN26540.1"/>
    </source>
</evidence>
<name>A0A645GK60_9ZZZZ</name>
<feature type="transmembrane region" description="Helical" evidence="1">
    <location>
        <begin position="33"/>
        <end position="50"/>
    </location>
</feature>
<feature type="transmembrane region" description="Helical" evidence="1">
    <location>
        <begin position="56"/>
        <end position="74"/>
    </location>
</feature>
<comment type="caution">
    <text evidence="2">The sequence shown here is derived from an EMBL/GenBank/DDBJ whole genome shotgun (WGS) entry which is preliminary data.</text>
</comment>
<feature type="transmembrane region" description="Helical" evidence="1">
    <location>
        <begin position="142"/>
        <end position="163"/>
    </location>
</feature>
<dbReference type="EMBL" id="VSSQ01076106">
    <property type="protein sequence ID" value="MPN26540.1"/>
    <property type="molecule type" value="Genomic_DNA"/>
</dbReference>
<protein>
    <submittedName>
        <fullName evidence="2">Uncharacterized protein</fullName>
    </submittedName>
</protein>
<feature type="transmembrane region" description="Helical" evidence="1">
    <location>
        <begin position="169"/>
        <end position="191"/>
    </location>
</feature>
<gene>
    <name evidence="2" type="ORF">SDC9_173965</name>
</gene>
<evidence type="ECO:0000256" key="1">
    <source>
        <dbReference type="SAM" id="Phobius"/>
    </source>
</evidence>
<feature type="transmembrane region" description="Helical" evidence="1">
    <location>
        <begin position="117"/>
        <end position="135"/>
    </location>
</feature>
<feature type="transmembrane region" description="Helical" evidence="1">
    <location>
        <begin position="86"/>
        <end position="105"/>
    </location>
</feature>
<reference evidence="2" key="1">
    <citation type="submission" date="2019-08" db="EMBL/GenBank/DDBJ databases">
        <authorList>
            <person name="Kucharzyk K."/>
            <person name="Murdoch R.W."/>
            <person name="Higgins S."/>
            <person name="Loffler F."/>
        </authorList>
    </citation>
    <scope>NUCLEOTIDE SEQUENCE</scope>
</reference>
<sequence length="208" mass="23336">MVSLVIIFIIGLITQIVLKILKINWKNNITSKINLVLFVLITSLIGFYPSTNFIDSFETAALCYMAGFFCVLIYKVITDEGKMQLWIWIWSSASLLYLIASLIKYRSESFIKNMVDFGVVLLPSLLVLAVILMMKKNQFGKVILKTLGISYLFFGFLFCIMPPNDYTTAVASLIMVILAGAVPGAAMFAGYKKIYSKAKEIDEMMDGI</sequence>
<feature type="transmembrane region" description="Helical" evidence="1">
    <location>
        <begin position="6"/>
        <end position="21"/>
    </location>
</feature>
<organism evidence="2">
    <name type="scientific">bioreactor metagenome</name>
    <dbReference type="NCBI Taxonomy" id="1076179"/>
    <lineage>
        <taxon>unclassified sequences</taxon>
        <taxon>metagenomes</taxon>
        <taxon>ecological metagenomes</taxon>
    </lineage>
</organism>
<keyword evidence="1" id="KW-0472">Membrane</keyword>